<evidence type="ECO:0000313" key="3">
    <source>
        <dbReference type="Proteomes" id="UP000823388"/>
    </source>
</evidence>
<gene>
    <name evidence="2" type="ORF">PVAP13_9NG220773</name>
</gene>
<protein>
    <submittedName>
        <fullName evidence="2">Uncharacterized protein</fullName>
    </submittedName>
</protein>
<name>A0A8T0MHJ1_PANVG</name>
<sequence>MPRPGPGYPSPAMMMVAELEAAVAALLGKRDALREAFDRLAAYSPSPLPFAWEDLDAHLSSLHWSISLWFRQVRALEAARPTPAAAAPGGTNGDGTGESPEGEVVVEMEEEVVEEEEEVLEAEEEVVEEDEEVVEEDEEVLEGEERVVEQEEEEMANEEMQEGASSEADDTIGKDGKDEKEGRDEVMEEEEVVEAADDKIGNEIKDDKDAREEMQVANEEGQSTEDGKKASWDGEDANMKEEQSTKNAKKASQDEGEEEQSVEDAKKASLDKEEEEQSKEDAKKAPLDKEEDGDMDEAATNKASAVQGKEQEACNEKEVEEDEQEAHKEEQDAKNTAREEKAKNVSQDQGSGAPPGPIEFDYLSAAVISNGCTEVGHAHIYQCRA</sequence>
<feature type="compositionally biased region" description="Acidic residues" evidence="1">
    <location>
        <begin position="186"/>
        <end position="195"/>
    </location>
</feature>
<reference evidence="2" key="1">
    <citation type="submission" date="2020-05" db="EMBL/GenBank/DDBJ databases">
        <title>WGS assembly of Panicum virgatum.</title>
        <authorList>
            <person name="Lovell J.T."/>
            <person name="Jenkins J."/>
            <person name="Shu S."/>
            <person name="Juenger T.E."/>
            <person name="Schmutz J."/>
        </authorList>
    </citation>
    <scope>NUCLEOTIDE SEQUENCE</scope>
    <source>
        <strain evidence="2">AP13</strain>
    </source>
</reference>
<evidence type="ECO:0000256" key="1">
    <source>
        <dbReference type="SAM" id="MobiDB-lite"/>
    </source>
</evidence>
<dbReference type="EMBL" id="CM029054">
    <property type="protein sequence ID" value="KAG2536790.1"/>
    <property type="molecule type" value="Genomic_DNA"/>
</dbReference>
<feature type="region of interest" description="Disordered" evidence="1">
    <location>
        <begin position="116"/>
        <end position="359"/>
    </location>
</feature>
<evidence type="ECO:0000313" key="2">
    <source>
        <dbReference type="EMBL" id="KAG2536790.1"/>
    </source>
</evidence>
<feature type="compositionally biased region" description="Basic and acidic residues" evidence="1">
    <location>
        <begin position="171"/>
        <end position="185"/>
    </location>
</feature>
<feature type="compositionally biased region" description="Basic and acidic residues" evidence="1">
    <location>
        <begin position="225"/>
        <end position="244"/>
    </location>
</feature>
<organism evidence="2 3">
    <name type="scientific">Panicum virgatum</name>
    <name type="common">Blackwell switchgrass</name>
    <dbReference type="NCBI Taxonomy" id="38727"/>
    <lineage>
        <taxon>Eukaryota</taxon>
        <taxon>Viridiplantae</taxon>
        <taxon>Streptophyta</taxon>
        <taxon>Embryophyta</taxon>
        <taxon>Tracheophyta</taxon>
        <taxon>Spermatophyta</taxon>
        <taxon>Magnoliopsida</taxon>
        <taxon>Liliopsida</taxon>
        <taxon>Poales</taxon>
        <taxon>Poaceae</taxon>
        <taxon>PACMAD clade</taxon>
        <taxon>Panicoideae</taxon>
        <taxon>Panicodae</taxon>
        <taxon>Paniceae</taxon>
        <taxon>Panicinae</taxon>
        <taxon>Panicum</taxon>
        <taxon>Panicum sect. Hiantes</taxon>
    </lineage>
</organism>
<proteinExistence type="predicted"/>
<feature type="compositionally biased region" description="Basic and acidic residues" evidence="1">
    <location>
        <begin position="325"/>
        <end position="343"/>
    </location>
</feature>
<accession>A0A8T0MHJ1</accession>
<feature type="compositionally biased region" description="Acidic residues" evidence="1">
    <location>
        <begin position="150"/>
        <end position="161"/>
    </location>
</feature>
<keyword evidence="3" id="KW-1185">Reference proteome</keyword>
<feature type="compositionally biased region" description="Acidic residues" evidence="1">
    <location>
        <begin position="116"/>
        <end position="142"/>
    </location>
</feature>
<dbReference type="AlphaFoldDB" id="A0A8T0MHJ1"/>
<comment type="caution">
    <text evidence="2">The sequence shown here is derived from an EMBL/GenBank/DDBJ whole genome shotgun (WGS) entry which is preliminary data.</text>
</comment>
<feature type="region of interest" description="Disordered" evidence="1">
    <location>
        <begin position="81"/>
        <end position="100"/>
    </location>
</feature>
<feature type="compositionally biased region" description="Basic and acidic residues" evidence="1">
    <location>
        <begin position="196"/>
        <end position="214"/>
    </location>
</feature>
<feature type="compositionally biased region" description="Basic and acidic residues" evidence="1">
    <location>
        <begin position="279"/>
        <end position="288"/>
    </location>
</feature>
<dbReference type="Proteomes" id="UP000823388">
    <property type="component" value="Chromosome 9N"/>
</dbReference>